<evidence type="ECO:0000313" key="2">
    <source>
        <dbReference type="EMBL" id="KAF7401388.1"/>
    </source>
</evidence>
<dbReference type="PANTHER" id="PTHR21963:SF1">
    <property type="entry name" value="SPERM-ASSOCIATED ANTIGEN 17"/>
    <property type="match status" value="1"/>
</dbReference>
<comment type="caution">
    <text evidence="2">The sequence shown here is derived from an EMBL/GenBank/DDBJ whole genome shotgun (WGS) entry which is preliminary data.</text>
</comment>
<protein>
    <submittedName>
        <fullName evidence="2">Uncharacterized protein</fullName>
    </submittedName>
</protein>
<name>A0A834NBI8_VESGE</name>
<sequence>MALIIVTGCISVSMGSRWKVFENDEEAFHSGKLLKNLTEQLKLIKVIREEEWRDIVYIDDAPLDGPNLYVVLTGFHDPDLFVELMNIGVPMTCILKIKRPGETLQHISSFNEEKNQHTDRMWLRFPGSYAVDKVDLYKFWTSLKNTLKDPQAIQTFSNIAFLTFKPPFLAETLDDLEYKILKKDIFDKVSFIVYDLYDLLRKHSNYLRSMLIQRYDIDEKEEAEANVYHAILDALPTECVTVPTLLNALLLQVEANLELVLADRSFQEQNVSAKENVVEKEENEEEEEEKEEVPVESIDDDDEDSWVRERVKLLNQKYKVKMYNNIVEENSNELPIELILRGDKLTLNTRCIKLDDNIKALLNLSDDMSLADSILQVYQDSRIIDCWVHYKQLTEIKMKEYDCYINNIMKYFDSNVGICREEIFHYLHFLIFDKMIYGNELNEKDEKIERLSIISSLKSPRRILTDPSLLLPKDEKEESRFFSKSDTEIDYGKAVAAFLSCPSLFGLTDIREVLLPSYLEKNVFEGRDRRMQRVGEPLEEYDDVELLPKRVLLQTFYKCFQNFERFEKRYFEPTDSILLYFSNDYVKGDVSERSTLSSLRTPVCLRDFVKYVYKEEIDWINREEEKDRSELIKRTSKSSIGEISSSEDELHFYFGDEHFILPNSLKARDMKKKLQVDSKYKDSSRIDTPRTEVIGEKKIPKGDEKKKGDKALSEKISLKDRKQKTNREINEIDTSFLPRRKILSFESAKEDEPHEFIGYDLGNLRVQIVEKSKIFNSEDGTFVQVNLETWLYEKVDLRITITLAGCTLRLFEKLNDRKTSNIFHVTTNRGIVLAFSKKIDTTPDEYWKELKFDFHASWPSGLTISPVTGDGPENPFYITQSYISKAPEDVAREAYRKFLRNGTVLKFLNDNTVIVLRPNGAVIECTLFEDITTDEKNLEEDHQINQRNPSDITLKKNLRKKRSNKTEIFEEENVDVERISSKMMDELMNQVDVRMGMQYARIKVTGYNVLDHDGRRYEVLRDLIVREYDRLLVRANSDYEVDENFTRRSDGTDMLFRSNGELIVHFTDGTRITTGYKIEEQPLICDWTVEEFQRYFGSIKLYEHGDELFQGNSRSNNSNNENNDNELWQEEPLNGNGRYENEMTRILIADGFVSVLLTCLLEHKNYASVSYDQSAVSCTLSMPADLRVSISRRGHYEVWAPGEVNLKIESDKLIFSSEMCATCAGRSTSVYNFYRRFEPIASTIFTSSDLFGNVFEVKSDGTTSYRGKSRERPSRKFDFNENGLDDVETSEGEYEEYEEEEENGENAVGRRKHYNRMNDHEKYCRGYDVFPRQNIPQYRIFSMNRDLTGYEYLHRSVRHREKMKIVVNKKASAIVLPVCIHRSNLYRLITFTPVEAELRSKALLQSYRIPKVKPTNSDRRDLLRSTYSIPYDWLFPFGRNGHGICSDTYDMPLAKTIERRPPRTLRLRILHGFKEPDRNAIIDLQKAMARYWRYLLDNVDECRRYFPVEESVLSELEDDYKTWKDNIREFALGIRTNIDVATYVDSLQRCRVKESPRKAEHTSKRLEDLLESRKEVIARNKIDLEESKESLTEQPAEKRREKVKT</sequence>
<organism evidence="2 3">
    <name type="scientific">Vespula germanica</name>
    <name type="common">German yellow jacket</name>
    <name type="synonym">Paravespula germanica</name>
    <dbReference type="NCBI Taxonomy" id="30212"/>
    <lineage>
        <taxon>Eukaryota</taxon>
        <taxon>Metazoa</taxon>
        <taxon>Ecdysozoa</taxon>
        <taxon>Arthropoda</taxon>
        <taxon>Hexapoda</taxon>
        <taxon>Insecta</taxon>
        <taxon>Pterygota</taxon>
        <taxon>Neoptera</taxon>
        <taxon>Endopterygota</taxon>
        <taxon>Hymenoptera</taxon>
        <taxon>Apocrita</taxon>
        <taxon>Aculeata</taxon>
        <taxon>Vespoidea</taxon>
        <taxon>Vespidae</taxon>
        <taxon>Vespinae</taxon>
        <taxon>Vespula</taxon>
    </lineage>
</organism>
<feature type="region of interest" description="Disordered" evidence="1">
    <location>
        <begin position="272"/>
        <end position="301"/>
    </location>
</feature>
<dbReference type="GO" id="GO:1990716">
    <property type="term" value="C:axonemal central apparatus"/>
    <property type="evidence" value="ECO:0007669"/>
    <property type="project" value="TreeGrafter"/>
</dbReference>
<dbReference type="GO" id="GO:0003351">
    <property type="term" value="P:epithelial cilium movement involved in extracellular fluid movement"/>
    <property type="evidence" value="ECO:0007669"/>
    <property type="project" value="TreeGrafter"/>
</dbReference>
<evidence type="ECO:0000313" key="3">
    <source>
        <dbReference type="Proteomes" id="UP000617340"/>
    </source>
</evidence>
<evidence type="ECO:0000256" key="1">
    <source>
        <dbReference type="SAM" id="MobiDB-lite"/>
    </source>
</evidence>
<feature type="compositionally biased region" description="Basic and acidic residues" evidence="1">
    <location>
        <begin position="1268"/>
        <end position="1279"/>
    </location>
</feature>
<feature type="compositionally biased region" description="Acidic residues" evidence="1">
    <location>
        <begin position="281"/>
        <end position="291"/>
    </location>
</feature>
<accession>A0A834NBI8</accession>
<dbReference type="Proteomes" id="UP000617340">
    <property type="component" value="Unassembled WGS sequence"/>
</dbReference>
<proteinExistence type="predicted"/>
<keyword evidence="3" id="KW-1185">Reference proteome</keyword>
<feature type="compositionally biased region" description="Low complexity" evidence="1">
    <location>
        <begin position="1112"/>
        <end position="1122"/>
    </location>
</feature>
<dbReference type="PANTHER" id="PTHR21963">
    <property type="entry name" value="PF6"/>
    <property type="match status" value="1"/>
</dbReference>
<dbReference type="InterPro" id="IPR026173">
    <property type="entry name" value="SPAG17"/>
</dbReference>
<dbReference type="GO" id="GO:1904158">
    <property type="term" value="P:axonemal central apparatus assembly"/>
    <property type="evidence" value="ECO:0007669"/>
    <property type="project" value="TreeGrafter"/>
</dbReference>
<gene>
    <name evidence="2" type="ORF">HZH68_007208</name>
</gene>
<feature type="region of interest" description="Disordered" evidence="1">
    <location>
        <begin position="1111"/>
        <end position="1134"/>
    </location>
</feature>
<dbReference type="GO" id="GO:0005576">
    <property type="term" value="C:extracellular region"/>
    <property type="evidence" value="ECO:0007669"/>
    <property type="project" value="GOC"/>
</dbReference>
<dbReference type="EMBL" id="JACSDZ010000006">
    <property type="protein sequence ID" value="KAF7401388.1"/>
    <property type="molecule type" value="Genomic_DNA"/>
</dbReference>
<reference evidence="2" key="1">
    <citation type="journal article" date="2020" name="G3 (Bethesda)">
        <title>High-Quality Assemblies for Three Invasive Social Wasps from the &lt;i&gt;Vespula&lt;/i&gt; Genus.</title>
        <authorList>
            <person name="Harrop T.W.R."/>
            <person name="Guhlin J."/>
            <person name="McLaughlin G.M."/>
            <person name="Permina E."/>
            <person name="Stockwell P."/>
            <person name="Gilligan J."/>
            <person name="Le Lec M.F."/>
            <person name="Gruber M.A.M."/>
            <person name="Quinn O."/>
            <person name="Lovegrove M."/>
            <person name="Duncan E.J."/>
            <person name="Remnant E.J."/>
            <person name="Van Eeckhoven J."/>
            <person name="Graham B."/>
            <person name="Knapp R.A."/>
            <person name="Langford K.W."/>
            <person name="Kronenberg Z."/>
            <person name="Press M.O."/>
            <person name="Eacker S.M."/>
            <person name="Wilson-Rankin E.E."/>
            <person name="Purcell J."/>
            <person name="Lester P.J."/>
            <person name="Dearden P.K."/>
        </authorList>
    </citation>
    <scope>NUCLEOTIDE SEQUENCE</scope>
    <source>
        <strain evidence="2">Linc-1</strain>
    </source>
</reference>
<feature type="region of interest" description="Disordered" evidence="1">
    <location>
        <begin position="1261"/>
        <end position="1282"/>
    </location>
</feature>